<evidence type="ECO:0000313" key="2">
    <source>
        <dbReference type="WBParaSite" id="SMUV_0000366401-mRNA-1"/>
    </source>
</evidence>
<evidence type="ECO:0000313" key="1">
    <source>
        <dbReference type="Proteomes" id="UP000046393"/>
    </source>
</evidence>
<dbReference type="AlphaFoldDB" id="A0A158R4K7"/>
<name>A0A158R4K7_9BILA</name>
<proteinExistence type="predicted"/>
<accession>A0A158R4K7</accession>
<dbReference type="WBParaSite" id="SMUV_0000366401-mRNA-1">
    <property type="protein sequence ID" value="SMUV_0000366401-mRNA-1"/>
    <property type="gene ID" value="SMUV_0000366401"/>
</dbReference>
<reference evidence="2" key="1">
    <citation type="submission" date="2016-04" db="UniProtKB">
        <authorList>
            <consortium name="WormBaseParasite"/>
        </authorList>
    </citation>
    <scope>IDENTIFICATION</scope>
</reference>
<dbReference type="Proteomes" id="UP000046393">
    <property type="component" value="Unplaced"/>
</dbReference>
<organism evidence="1 2">
    <name type="scientific">Syphacia muris</name>
    <dbReference type="NCBI Taxonomy" id="451379"/>
    <lineage>
        <taxon>Eukaryota</taxon>
        <taxon>Metazoa</taxon>
        <taxon>Ecdysozoa</taxon>
        <taxon>Nematoda</taxon>
        <taxon>Chromadorea</taxon>
        <taxon>Rhabditida</taxon>
        <taxon>Spirurina</taxon>
        <taxon>Oxyuridomorpha</taxon>
        <taxon>Oxyuroidea</taxon>
        <taxon>Oxyuridae</taxon>
        <taxon>Syphacia</taxon>
    </lineage>
</organism>
<protein>
    <submittedName>
        <fullName evidence="2">Ricin B-type lectin domain-containing protein</fullName>
    </submittedName>
</protein>
<keyword evidence="1" id="KW-1185">Reference proteome</keyword>
<sequence length="182" mass="21474">MKFFLRVDRFESNRLELEVGLGAKYCWKVTRCSLVAGRIIMSLCAIECYSCMSPVYNVTWQLAGYDEVFNRRSQLQFTDSCYTMKSRDDVHVDSCINGRGVQGVIRGCESLFHKYKIFHNESVRKYGEWPCFYYNISTFYDHKVYYDHPMKLRIITCTLLLTIELRTLVNRFGVAVRDQYLP</sequence>